<evidence type="ECO:0000256" key="7">
    <source>
        <dbReference type="RuleBase" id="RU361153"/>
    </source>
</evidence>
<keyword evidence="2 7" id="KW-0378">Hydrolase</keyword>
<organism evidence="11 12">
    <name type="scientific">Dysgonomonas alginatilytica</name>
    <dbReference type="NCBI Taxonomy" id="1605892"/>
    <lineage>
        <taxon>Bacteria</taxon>
        <taxon>Pseudomonadati</taxon>
        <taxon>Bacteroidota</taxon>
        <taxon>Bacteroidia</taxon>
        <taxon>Bacteroidales</taxon>
        <taxon>Dysgonomonadaceae</taxon>
        <taxon>Dysgonomonas</taxon>
    </lineage>
</organism>
<reference evidence="11 12" key="1">
    <citation type="submission" date="2018-03" db="EMBL/GenBank/DDBJ databases">
        <title>Genomic Encyclopedia of Archaeal and Bacterial Type Strains, Phase II (KMG-II): from individual species to whole genera.</title>
        <authorList>
            <person name="Goeker M."/>
        </authorList>
    </citation>
    <scope>NUCLEOTIDE SEQUENCE [LARGE SCALE GENOMIC DNA]</scope>
    <source>
        <strain evidence="11 12">DSM 100214</strain>
    </source>
</reference>
<dbReference type="InterPro" id="IPR024361">
    <property type="entry name" value="BACON"/>
</dbReference>
<evidence type="ECO:0000256" key="5">
    <source>
        <dbReference type="ARBA" id="ARBA00023295"/>
    </source>
</evidence>
<dbReference type="PANTHER" id="PTHR31297:SF41">
    <property type="entry name" value="ENDOGLUCANASE, PUTATIVE (AFU_ORTHOLOGUE AFUA_5G01830)-RELATED"/>
    <property type="match status" value="1"/>
</dbReference>
<dbReference type="InterPro" id="IPR017853">
    <property type="entry name" value="GH"/>
</dbReference>
<accession>A0A2V3PPV5</accession>
<dbReference type="PANTHER" id="PTHR31297">
    <property type="entry name" value="GLUCAN ENDO-1,6-BETA-GLUCOSIDASE B"/>
    <property type="match status" value="1"/>
</dbReference>
<keyword evidence="6" id="KW-0624">Polysaccharide degradation</keyword>
<dbReference type="GO" id="GO:0008422">
    <property type="term" value="F:beta-glucosidase activity"/>
    <property type="evidence" value="ECO:0007669"/>
    <property type="project" value="TreeGrafter"/>
</dbReference>
<feature type="domain" description="BACON" evidence="10">
    <location>
        <begin position="61"/>
        <end position="118"/>
    </location>
</feature>
<evidence type="ECO:0000313" key="11">
    <source>
        <dbReference type="EMBL" id="PXV64721.1"/>
    </source>
</evidence>
<evidence type="ECO:0000259" key="10">
    <source>
        <dbReference type="Pfam" id="PF13004"/>
    </source>
</evidence>
<feature type="chain" id="PRO_5016086572" evidence="8">
    <location>
        <begin position="22"/>
        <end position="490"/>
    </location>
</feature>
<evidence type="ECO:0000256" key="8">
    <source>
        <dbReference type="SAM" id="SignalP"/>
    </source>
</evidence>
<feature type="signal peptide" evidence="8">
    <location>
        <begin position="1"/>
        <end position="21"/>
    </location>
</feature>
<dbReference type="AlphaFoldDB" id="A0A2V3PPV5"/>
<dbReference type="Gene3D" id="3.20.20.80">
    <property type="entry name" value="Glycosidases"/>
    <property type="match status" value="1"/>
</dbReference>
<dbReference type="GO" id="GO:0030245">
    <property type="term" value="P:cellulose catabolic process"/>
    <property type="evidence" value="ECO:0007669"/>
    <property type="project" value="UniProtKB-KW"/>
</dbReference>
<keyword evidence="8" id="KW-0732">Signal</keyword>
<keyword evidence="12" id="KW-1185">Reference proteome</keyword>
<evidence type="ECO:0000313" key="12">
    <source>
        <dbReference type="Proteomes" id="UP000247973"/>
    </source>
</evidence>
<dbReference type="InterPro" id="IPR050386">
    <property type="entry name" value="Glycosyl_hydrolase_5"/>
</dbReference>
<dbReference type="Pfam" id="PF13004">
    <property type="entry name" value="BACON"/>
    <property type="match status" value="1"/>
</dbReference>
<dbReference type="OrthoDB" id="9800955at2"/>
<gene>
    <name evidence="11" type="ORF">CLV62_10947</name>
</gene>
<dbReference type="CDD" id="cd14948">
    <property type="entry name" value="BACON"/>
    <property type="match status" value="1"/>
</dbReference>
<evidence type="ECO:0000259" key="9">
    <source>
        <dbReference type="Pfam" id="PF00150"/>
    </source>
</evidence>
<comment type="caution">
    <text evidence="11">The sequence shown here is derived from an EMBL/GenBank/DDBJ whole genome shotgun (WGS) entry which is preliminary data.</text>
</comment>
<keyword evidence="5 7" id="KW-0326">Glycosidase</keyword>
<proteinExistence type="inferred from homology"/>
<evidence type="ECO:0000256" key="2">
    <source>
        <dbReference type="ARBA" id="ARBA00022801"/>
    </source>
</evidence>
<dbReference type="InterPro" id="IPR013783">
    <property type="entry name" value="Ig-like_fold"/>
</dbReference>
<evidence type="ECO:0000256" key="1">
    <source>
        <dbReference type="ARBA" id="ARBA00005641"/>
    </source>
</evidence>
<dbReference type="SUPFAM" id="SSF51445">
    <property type="entry name" value="(Trans)glycosidases"/>
    <property type="match status" value="1"/>
</dbReference>
<evidence type="ECO:0000256" key="4">
    <source>
        <dbReference type="ARBA" id="ARBA00023277"/>
    </source>
</evidence>
<dbReference type="Gene3D" id="2.60.40.10">
    <property type="entry name" value="Immunoglobulins"/>
    <property type="match status" value="1"/>
</dbReference>
<evidence type="ECO:0000256" key="6">
    <source>
        <dbReference type="ARBA" id="ARBA00023326"/>
    </source>
</evidence>
<dbReference type="RefSeq" id="WP_110310441.1">
    <property type="nucleotide sequence ID" value="NZ_QICL01000009.1"/>
</dbReference>
<name>A0A2V3PPV5_9BACT</name>
<keyword evidence="3" id="KW-0136">Cellulose degradation</keyword>
<comment type="similarity">
    <text evidence="1 7">Belongs to the glycosyl hydrolase 5 (cellulase A) family.</text>
</comment>
<protein>
    <submittedName>
        <fullName evidence="11">Endoglucanase</fullName>
    </submittedName>
</protein>
<dbReference type="PROSITE" id="PS51257">
    <property type="entry name" value="PROKAR_LIPOPROTEIN"/>
    <property type="match status" value="1"/>
</dbReference>
<dbReference type="InterPro" id="IPR001547">
    <property type="entry name" value="Glyco_hydro_5"/>
</dbReference>
<feature type="domain" description="Glycoside hydrolase family 5" evidence="9">
    <location>
        <begin position="165"/>
        <end position="461"/>
    </location>
</feature>
<dbReference type="GO" id="GO:0005576">
    <property type="term" value="C:extracellular region"/>
    <property type="evidence" value="ECO:0007669"/>
    <property type="project" value="TreeGrafter"/>
</dbReference>
<keyword evidence="4" id="KW-0119">Carbohydrate metabolism</keyword>
<dbReference type="Pfam" id="PF00150">
    <property type="entry name" value="Cellulase"/>
    <property type="match status" value="1"/>
</dbReference>
<dbReference type="EMBL" id="QICL01000009">
    <property type="protein sequence ID" value="PXV64721.1"/>
    <property type="molecule type" value="Genomic_DNA"/>
</dbReference>
<dbReference type="GO" id="GO:0009986">
    <property type="term" value="C:cell surface"/>
    <property type="evidence" value="ECO:0007669"/>
    <property type="project" value="TreeGrafter"/>
</dbReference>
<sequence>MKLLKCLIPIILVFFSLQSCSDSEDEIIPEEIIPTVSVSSAAISFDAVGGTSPLEIVSNSNWKINYTSTWCRPSIQASKGNVKVTITADANDKEEVRSETFTLSVTGMTDVVITITQKAKDPAVIIPDYINPDKTGMTNDALLLAAKMRLGWNLGNTMESCDATNAGETMWGNPMTSKKLIDAVKAGGFNVVRIPCAWSGYIEDAATHKIKESWLARVKEVVDYCVDNDMYVILNIHWDGGWLENNPTYDKQESVNVKQKALWKQIAIYFRDYDEHLLFAGTNEVHKDYNAPSTENLTVQMSYNQTFVDAVRATGGRNSWRNLVVQAYNTNIEYAVNYLKMPTDATANRLMSEVHFYDPYDFALQEDGTYKTQWGKPFAGGDVPSWGQEAWIDEAFGKMKTNFVNKGIPVVLGEYGAILRTSLSAELQAKHIEARNYYLNYVTKAAKNNGLIPVYWDNGNAGDKGFALFTRSTGNQVHADALRAIVTAVE</sequence>
<evidence type="ECO:0000256" key="3">
    <source>
        <dbReference type="ARBA" id="ARBA00023001"/>
    </source>
</evidence>
<dbReference type="Proteomes" id="UP000247973">
    <property type="component" value="Unassembled WGS sequence"/>
</dbReference>